<evidence type="ECO:0000259" key="12">
    <source>
        <dbReference type="PROSITE" id="PS50109"/>
    </source>
</evidence>
<proteinExistence type="predicted"/>
<dbReference type="CDD" id="cd06225">
    <property type="entry name" value="HAMP"/>
    <property type="match status" value="1"/>
</dbReference>
<sequence>MPVVLKRWWRTTFGLVAIVALGFALATLAIGVVAFETTHEALEQQLDHRIATETQALIDEGDDGPAGVADAIRRRETARGADSLDYRLVAPDGVTVAGQLDAEVPTQAGFVELLPYVHTGERRIAQSLTTILPGGHRLLVAADRGVIDDMDATLLRLFAGAFGAMLVLGIGAAWIVGLVTRHRLAQIDRTALAIIDGDLSQRMPVSGTGDEFDRVSATLNRMLDRIGTLMDNLRQVSSDVAHDLRTPLTRLHNRLEEALATQERERQHTAITAAADQSRELLDIFAALLRIAEVEGQAAQSHFQRLDLSALVENIVETYRPDMEASDHLLTATIEPGLTIDGDRRLLQQLVANLFDNVLTHTPAGTNVSVDLARSPRGARLCLSDDGPDASADESDHLFRRFSRGEASRSRPGHGLGLALVRAIADAHRGRATIDRTSGFAVMIDLEVANQAVETNV</sequence>
<dbReference type="InterPro" id="IPR003661">
    <property type="entry name" value="HisK_dim/P_dom"/>
</dbReference>
<dbReference type="EC" id="2.7.13.3" evidence="3"/>
<dbReference type="GO" id="GO:0000155">
    <property type="term" value="F:phosphorelay sensor kinase activity"/>
    <property type="evidence" value="ECO:0007669"/>
    <property type="project" value="InterPro"/>
</dbReference>
<dbReference type="PROSITE" id="PS50885">
    <property type="entry name" value="HAMP"/>
    <property type="match status" value="1"/>
</dbReference>
<keyword evidence="9" id="KW-0902">Two-component regulatory system</keyword>
<dbReference type="SUPFAM" id="SSF55874">
    <property type="entry name" value="ATPase domain of HSP90 chaperone/DNA topoisomerase II/histidine kinase"/>
    <property type="match status" value="1"/>
</dbReference>
<dbReference type="InterPro" id="IPR003660">
    <property type="entry name" value="HAMP_dom"/>
</dbReference>
<dbReference type="PROSITE" id="PS50109">
    <property type="entry name" value="HIS_KIN"/>
    <property type="match status" value="1"/>
</dbReference>
<keyword evidence="7 14" id="KW-0418">Kinase</keyword>
<feature type="domain" description="HAMP" evidence="13">
    <location>
        <begin position="178"/>
        <end position="231"/>
    </location>
</feature>
<evidence type="ECO:0000256" key="2">
    <source>
        <dbReference type="ARBA" id="ARBA00004370"/>
    </source>
</evidence>
<evidence type="ECO:0000256" key="6">
    <source>
        <dbReference type="ARBA" id="ARBA00022692"/>
    </source>
</evidence>
<keyword evidence="4" id="KW-0597">Phosphoprotein</keyword>
<keyword evidence="6 11" id="KW-0812">Transmembrane</keyword>
<feature type="domain" description="Histidine kinase" evidence="12">
    <location>
        <begin position="239"/>
        <end position="450"/>
    </location>
</feature>
<evidence type="ECO:0000259" key="13">
    <source>
        <dbReference type="PROSITE" id="PS50885"/>
    </source>
</evidence>
<evidence type="ECO:0000256" key="7">
    <source>
        <dbReference type="ARBA" id="ARBA00022777"/>
    </source>
</evidence>
<comment type="subcellular location">
    <subcellularLocation>
        <location evidence="2">Membrane</location>
    </subcellularLocation>
</comment>
<feature type="transmembrane region" description="Helical" evidence="11">
    <location>
        <begin position="157"/>
        <end position="179"/>
    </location>
</feature>
<dbReference type="Proteomes" id="UP000326857">
    <property type="component" value="Unassembled WGS sequence"/>
</dbReference>
<dbReference type="InterPro" id="IPR003594">
    <property type="entry name" value="HATPase_dom"/>
</dbReference>
<dbReference type="GO" id="GO:0005886">
    <property type="term" value="C:plasma membrane"/>
    <property type="evidence" value="ECO:0007669"/>
    <property type="project" value="TreeGrafter"/>
</dbReference>
<dbReference type="Pfam" id="PF00672">
    <property type="entry name" value="HAMP"/>
    <property type="match status" value="1"/>
</dbReference>
<dbReference type="CDD" id="cd00075">
    <property type="entry name" value="HATPase"/>
    <property type="match status" value="1"/>
</dbReference>
<dbReference type="InterPro" id="IPR036890">
    <property type="entry name" value="HATPase_C_sf"/>
</dbReference>
<dbReference type="Gene3D" id="6.10.340.10">
    <property type="match status" value="1"/>
</dbReference>
<dbReference type="PANTHER" id="PTHR45436:SF8">
    <property type="entry name" value="HISTIDINE KINASE"/>
    <property type="match status" value="1"/>
</dbReference>
<dbReference type="SMART" id="SM00388">
    <property type="entry name" value="HisKA"/>
    <property type="match status" value="1"/>
</dbReference>
<evidence type="ECO:0000256" key="8">
    <source>
        <dbReference type="ARBA" id="ARBA00022989"/>
    </source>
</evidence>
<evidence type="ECO:0000256" key="9">
    <source>
        <dbReference type="ARBA" id="ARBA00023012"/>
    </source>
</evidence>
<keyword evidence="5" id="KW-0808">Transferase</keyword>
<dbReference type="RefSeq" id="WP_151990358.1">
    <property type="nucleotide sequence ID" value="NZ_LR701528.1"/>
</dbReference>
<evidence type="ECO:0000313" key="15">
    <source>
        <dbReference type="Proteomes" id="UP000326857"/>
    </source>
</evidence>
<dbReference type="Gene3D" id="3.30.565.10">
    <property type="entry name" value="Histidine kinase-like ATPase, C-terminal domain"/>
    <property type="match status" value="1"/>
</dbReference>
<feature type="transmembrane region" description="Helical" evidence="11">
    <location>
        <begin position="12"/>
        <end position="35"/>
    </location>
</feature>
<dbReference type="InterPro" id="IPR050428">
    <property type="entry name" value="TCS_sensor_his_kinase"/>
</dbReference>
<dbReference type="Pfam" id="PF00512">
    <property type="entry name" value="HisKA"/>
    <property type="match status" value="1"/>
</dbReference>
<gene>
    <name evidence="14" type="ORF">SPHINGO391_390064</name>
</gene>
<dbReference type="SMART" id="SM00387">
    <property type="entry name" value="HATPase_c"/>
    <property type="match status" value="1"/>
</dbReference>
<accession>A0A5E7YL38</accession>
<keyword evidence="10 11" id="KW-0472">Membrane</keyword>
<evidence type="ECO:0000256" key="5">
    <source>
        <dbReference type="ARBA" id="ARBA00022679"/>
    </source>
</evidence>
<evidence type="ECO:0000256" key="1">
    <source>
        <dbReference type="ARBA" id="ARBA00000085"/>
    </source>
</evidence>
<dbReference type="PANTHER" id="PTHR45436">
    <property type="entry name" value="SENSOR HISTIDINE KINASE YKOH"/>
    <property type="match status" value="1"/>
</dbReference>
<evidence type="ECO:0000256" key="4">
    <source>
        <dbReference type="ARBA" id="ARBA00022553"/>
    </source>
</evidence>
<dbReference type="InterPro" id="IPR005467">
    <property type="entry name" value="His_kinase_dom"/>
</dbReference>
<dbReference type="AlphaFoldDB" id="A0A5E7YL38"/>
<dbReference type="SMART" id="SM00304">
    <property type="entry name" value="HAMP"/>
    <property type="match status" value="1"/>
</dbReference>
<evidence type="ECO:0000256" key="10">
    <source>
        <dbReference type="ARBA" id="ARBA00023136"/>
    </source>
</evidence>
<dbReference type="SUPFAM" id="SSF158472">
    <property type="entry name" value="HAMP domain-like"/>
    <property type="match status" value="1"/>
</dbReference>
<dbReference type="Gene3D" id="1.10.287.130">
    <property type="match status" value="1"/>
</dbReference>
<evidence type="ECO:0000313" key="14">
    <source>
        <dbReference type="EMBL" id="VVT07568.1"/>
    </source>
</evidence>
<organism evidence="14 15">
    <name type="scientific">Sphingomonas aurantiaca</name>
    <dbReference type="NCBI Taxonomy" id="185949"/>
    <lineage>
        <taxon>Bacteria</taxon>
        <taxon>Pseudomonadati</taxon>
        <taxon>Pseudomonadota</taxon>
        <taxon>Alphaproteobacteria</taxon>
        <taxon>Sphingomonadales</taxon>
        <taxon>Sphingomonadaceae</taxon>
        <taxon>Sphingomonas</taxon>
    </lineage>
</organism>
<dbReference type="Pfam" id="PF02518">
    <property type="entry name" value="HATPase_c"/>
    <property type="match status" value="1"/>
</dbReference>
<dbReference type="EMBL" id="CABVLI010000033">
    <property type="protein sequence ID" value="VVT07568.1"/>
    <property type="molecule type" value="Genomic_DNA"/>
</dbReference>
<reference evidence="14 15" key="1">
    <citation type="submission" date="2019-09" db="EMBL/GenBank/DDBJ databases">
        <authorList>
            <person name="Dittami M. S."/>
        </authorList>
    </citation>
    <scope>NUCLEOTIDE SEQUENCE [LARGE SCALE GENOMIC DNA]</scope>
    <source>
        <strain evidence="14">SPHINGO391</strain>
    </source>
</reference>
<evidence type="ECO:0000256" key="3">
    <source>
        <dbReference type="ARBA" id="ARBA00012438"/>
    </source>
</evidence>
<dbReference type="InterPro" id="IPR036097">
    <property type="entry name" value="HisK_dim/P_sf"/>
</dbReference>
<dbReference type="SUPFAM" id="SSF47384">
    <property type="entry name" value="Homodimeric domain of signal transducing histidine kinase"/>
    <property type="match status" value="1"/>
</dbReference>
<comment type="catalytic activity">
    <reaction evidence="1">
        <text>ATP + protein L-histidine = ADP + protein N-phospho-L-histidine.</text>
        <dbReference type="EC" id="2.7.13.3"/>
    </reaction>
</comment>
<name>A0A5E7YL38_9SPHN</name>
<evidence type="ECO:0000256" key="11">
    <source>
        <dbReference type="SAM" id="Phobius"/>
    </source>
</evidence>
<keyword evidence="8 11" id="KW-1133">Transmembrane helix</keyword>
<protein>
    <recommendedName>
        <fullName evidence="3">histidine kinase</fullName>
        <ecNumber evidence="3">2.7.13.3</ecNumber>
    </recommendedName>
</protein>
<dbReference type="InterPro" id="IPR004358">
    <property type="entry name" value="Sig_transdc_His_kin-like_C"/>
</dbReference>
<dbReference type="PRINTS" id="PR00344">
    <property type="entry name" value="BCTRLSENSOR"/>
</dbReference>
<dbReference type="CDD" id="cd00082">
    <property type="entry name" value="HisKA"/>
    <property type="match status" value="1"/>
</dbReference>